<evidence type="ECO:0000256" key="1">
    <source>
        <dbReference type="SAM" id="MobiDB-lite"/>
    </source>
</evidence>
<sequence length="32" mass="3446">SHVKLVGGSGVSPEIHTGRTPVRPITPWLTEH</sequence>
<feature type="region of interest" description="Disordered" evidence="1">
    <location>
        <begin position="1"/>
        <end position="32"/>
    </location>
</feature>
<organism evidence="2">
    <name type="scientific">marine sediment metagenome</name>
    <dbReference type="NCBI Taxonomy" id="412755"/>
    <lineage>
        <taxon>unclassified sequences</taxon>
        <taxon>metagenomes</taxon>
        <taxon>ecological metagenomes</taxon>
    </lineage>
</organism>
<dbReference type="EMBL" id="BARS01052615">
    <property type="protein sequence ID" value="GAG44050.1"/>
    <property type="molecule type" value="Genomic_DNA"/>
</dbReference>
<proteinExistence type="predicted"/>
<name>X0XLK0_9ZZZZ</name>
<accession>X0XLK0</accession>
<feature type="non-terminal residue" evidence="2">
    <location>
        <position position="1"/>
    </location>
</feature>
<protein>
    <submittedName>
        <fullName evidence="2">Uncharacterized protein</fullName>
    </submittedName>
</protein>
<gene>
    <name evidence="2" type="ORF">S01H1_78204</name>
</gene>
<dbReference type="AlphaFoldDB" id="X0XLK0"/>
<evidence type="ECO:0000313" key="2">
    <source>
        <dbReference type="EMBL" id="GAG44050.1"/>
    </source>
</evidence>
<reference evidence="2" key="1">
    <citation type="journal article" date="2014" name="Front. Microbiol.">
        <title>High frequency of phylogenetically diverse reductive dehalogenase-homologous genes in deep subseafloor sedimentary metagenomes.</title>
        <authorList>
            <person name="Kawai M."/>
            <person name="Futagami T."/>
            <person name="Toyoda A."/>
            <person name="Takaki Y."/>
            <person name="Nishi S."/>
            <person name="Hori S."/>
            <person name="Arai W."/>
            <person name="Tsubouchi T."/>
            <person name="Morono Y."/>
            <person name="Uchiyama I."/>
            <person name="Ito T."/>
            <person name="Fujiyama A."/>
            <person name="Inagaki F."/>
            <person name="Takami H."/>
        </authorList>
    </citation>
    <scope>NUCLEOTIDE SEQUENCE</scope>
    <source>
        <strain evidence="2">Expedition CK06-06</strain>
    </source>
</reference>
<comment type="caution">
    <text evidence="2">The sequence shown here is derived from an EMBL/GenBank/DDBJ whole genome shotgun (WGS) entry which is preliminary data.</text>
</comment>